<proteinExistence type="predicted"/>
<reference evidence="2" key="1">
    <citation type="submission" date="2022-01" db="EMBL/GenBank/DDBJ databases">
        <title>Comparative genomics reveals a dynamic genome evolution in the ectomycorrhizal milk-cap (Lactarius) mushrooms.</title>
        <authorList>
            <consortium name="DOE Joint Genome Institute"/>
            <person name="Lebreton A."/>
            <person name="Tang N."/>
            <person name="Kuo A."/>
            <person name="LaButti K."/>
            <person name="Drula E."/>
            <person name="Barry K."/>
            <person name="Clum A."/>
            <person name="Lipzen A."/>
            <person name="Mousain D."/>
            <person name="Ng V."/>
            <person name="Wang R."/>
            <person name="Wang X."/>
            <person name="Dai Y."/>
            <person name="Henrissat B."/>
            <person name="Grigoriev I.V."/>
            <person name="Guerin-Laguette A."/>
            <person name="Yu F."/>
            <person name="Martin F.M."/>
        </authorList>
    </citation>
    <scope>NUCLEOTIDE SEQUENCE</scope>
    <source>
        <strain evidence="2">QP</strain>
    </source>
</reference>
<keyword evidence="3" id="KW-1185">Reference proteome</keyword>
<gene>
    <name evidence="2" type="ORF">EDB92DRAFT_1843632</name>
</gene>
<evidence type="ECO:0000256" key="1">
    <source>
        <dbReference type="SAM" id="Phobius"/>
    </source>
</evidence>
<feature type="transmembrane region" description="Helical" evidence="1">
    <location>
        <begin position="432"/>
        <end position="453"/>
    </location>
</feature>
<keyword evidence="1" id="KW-0812">Transmembrane</keyword>
<keyword evidence="1" id="KW-0472">Membrane</keyword>
<protein>
    <submittedName>
        <fullName evidence="2">Uncharacterized protein</fullName>
    </submittedName>
</protein>
<dbReference type="Proteomes" id="UP001201163">
    <property type="component" value="Unassembled WGS sequence"/>
</dbReference>
<comment type="caution">
    <text evidence="2">The sequence shown here is derived from an EMBL/GenBank/DDBJ whole genome shotgun (WGS) entry which is preliminary data.</text>
</comment>
<dbReference type="AlphaFoldDB" id="A0AAD4LRG4"/>
<accession>A0AAD4LRG4</accession>
<evidence type="ECO:0000313" key="3">
    <source>
        <dbReference type="Proteomes" id="UP001201163"/>
    </source>
</evidence>
<sequence length="491" mass="54735">MSSTPNKANLFPVLPSTIRDSRYRGCVRVRVSPTMVPLGSSLVSAPSYQTQGWTVSAHPEGKRYAHVETHSGITLVTEAHIAEPGVPDQLYAWLAVICNVIAEEHVPLPAASHLYLEIHQDSGTCDYYFAQHDLRTIFWLHALDTISVGLPHSFSSGHLQYALQENYWIHVELFPETASPYSLTALNELQIIFLHARADALTSETPTFPYTAKQSEEFIDLLQRSKDHASSPYVTTYVARLWATVANHRFFTHFGEEHCRLSSDQSILEVPDNKRCLVLAFISNALLFGLPNEHQARFESLWVDQLAYTAPWRKHVSGTIDELNQMTSWLLALTISNTFMIQVSSIPALTHSSLLLCAFGLIMTSVLLREQRGLVDTNAATAAVYLDDRNTTSCGFQPIAIVHSLPKALFVWAMLLFAIQGFWMTFSGLPPHLLVSTLFPIGAVLVVVCACIWKALHPRQKPFEGSMLSVSVPPMIPAEDQKEHTTADLMV</sequence>
<name>A0AAD4LRG4_9AGAM</name>
<feature type="transmembrane region" description="Helical" evidence="1">
    <location>
        <begin position="348"/>
        <end position="368"/>
    </location>
</feature>
<keyword evidence="1" id="KW-1133">Transmembrane helix</keyword>
<organism evidence="2 3">
    <name type="scientific">Lactarius akahatsu</name>
    <dbReference type="NCBI Taxonomy" id="416441"/>
    <lineage>
        <taxon>Eukaryota</taxon>
        <taxon>Fungi</taxon>
        <taxon>Dikarya</taxon>
        <taxon>Basidiomycota</taxon>
        <taxon>Agaricomycotina</taxon>
        <taxon>Agaricomycetes</taxon>
        <taxon>Russulales</taxon>
        <taxon>Russulaceae</taxon>
        <taxon>Lactarius</taxon>
    </lineage>
</organism>
<dbReference type="EMBL" id="JAKELL010000009">
    <property type="protein sequence ID" value="KAH8996383.1"/>
    <property type="molecule type" value="Genomic_DNA"/>
</dbReference>
<feature type="transmembrane region" description="Helical" evidence="1">
    <location>
        <begin position="408"/>
        <end position="426"/>
    </location>
</feature>
<evidence type="ECO:0000313" key="2">
    <source>
        <dbReference type="EMBL" id="KAH8996383.1"/>
    </source>
</evidence>